<evidence type="ECO:0000313" key="8">
    <source>
        <dbReference type="EMBL" id="QJE98109.1"/>
    </source>
</evidence>
<evidence type="ECO:0000256" key="3">
    <source>
        <dbReference type="ARBA" id="ARBA00022519"/>
    </source>
</evidence>
<dbReference type="GO" id="GO:0005886">
    <property type="term" value="C:plasma membrane"/>
    <property type="evidence" value="ECO:0007669"/>
    <property type="project" value="UniProtKB-SubCell"/>
</dbReference>
<evidence type="ECO:0000256" key="2">
    <source>
        <dbReference type="ARBA" id="ARBA00022475"/>
    </source>
</evidence>
<evidence type="ECO:0000256" key="7">
    <source>
        <dbReference type="SAM" id="Phobius"/>
    </source>
</evidence>
<keyword evidence="3" id="KW-0997">Cell inner membrane</keyword>
<keyword evidence="4 7" id="KW-0812">Transmembrane</keyword>
<keyword evidence="6 7" id="KW-0472">Membrane</keyword>
<evidence type="ECO:0000256" key="1">
    <source>
        <dbReference type="ARBA" id="ARBA00004533"/>
    </source>
</evidence>
<keyword evidence="9" id="KW-1185">Reference proteome</keyword>
<dbReference type="AlphaFoldDB" id="A0A858RP39"/>
<dbReference type="PANTHER" id="PTHR30462">
    <property type="entry name" value="INTERMEMBRANE TRANSPORT PROTEIN PQIB-RELATED"/>
    <property type="match status" value="1"/>
</dbReference>
<evidence type="ECO:0000313" key="9">
    <source>
        <dbReference type="Proteomes" id="UP000501812"/>
    </source>
</evidence>
<feature type="transmembrane region" description="Helical" evidence="7">
    <location>
        <begin position="141"/>
        <end position="165"/>
    </location>
</feature>
<sequence length="213" mass="23297">MEQIRTAAAEGLASCHMCGRVSPVTDVHCPRCHSKLHLRKPHSLERTWCYLIAATAFYFPANLLPIMNVSGLAGNSSDTILSGVFNFWKKGDYLVAGIIFSASIMIPILKMIALVWLCLAGSGLTTASPKNLSRLYHITEFVGRWSMVDVFVVAVLVCLVQLGVISTVTPGPAILSFAAVVVLTMFAAMSFDPRLLWDRYVEHTAEAPPTRND</sequence>
<gene>
    <name evidence="8" type="ORF">HHL09_20745</name>
</gene>
<feature type="transmembrane region" description="Helical" evidence="7">
    <location>
        <begin position="171"/>
        <end position="191"/>
    </location>
</feature>
<dbReference type="EMBL" id="CP051774">
    <property type="protein sequence ID" value="QJE98109.1"/>
    <property type="molecule type" value="Genomic_DNA"/>
</dbReference>
<dbReference type="Pfam" id="PF04403">
    <property type="entry name" value="PqiA"/>
    <property type="match status" value="1"/>
</dbReference>
<dbReference type="InterPro" id="IPR051800">
    <property type="entry name" value="PqiA-PqiB_transport"/>
</dbReference>
<name>A0A858RP39_9BACT</name>
<accession>A0A858RP39</accession>
<comment type="subcellular location">
    <subcellularLocation>
        <location evidence="1">Cell inner membrane</location>
    </subcellularLocation>
</comment>
<dbReference type="Proteomes" id="UP000501812">
    <property type="component" value="Chromosome"/>
</dbReference>
<keyword evidence="2" id="KW-1003">Cell membrane</keyword>
<dbReference type="RefSeq" id="WP_169456568.1">
    <property type="nucleotide sequence ID" value="NZ_CP051774.1"/>
</dbReference>
<reference evidence="8 9" key="1">
    <citation type="submission" date="2020-04" db="EMBL/GenBank/DDBJ databases">
        <title>Luteolibacter sp. G-1-1-1 isolated from soil.</title>
        <authorList>
            <person name="Dahal R.H."/>
        </authorList>
    </citation>
    <scope>NUCLEOTIDE SEQUENCE [LARGE SCALE GENOMIC DNA]</scope>
    <source>
        <strain evidence="8 9">G-1-1-1</strain>
    </source>
</reference>
<proteinExistence type="predicted"/>
<evidence type="ECO:0000256" key="6">
    <source>
        <dbReference type="ARBA" id="ARBA00023136"/>
    </source>
</evidence>
<dbReference type="KEGG" id="luo:HHL09_20745"/>
<protein>
    <submittedName>
        <fullName evidence="8">Paraquat-inducible membrane protein A</fullName>
    </submittedName>
</protein>
<dbReference type="PANTHER" id="PTHR30462:SF3">
    <property type="entry name" value="INTERMEMBRANE TRANSPORT PROTEIN PQIA"/>
    <property type="match status" value="1"/>
</dbReference>
<evidence type="ECO:0000256" key="5">
    <source>
        <dbReference type="ARBA" id="ARBA00022989"/>
    </source>
</evidence>
<organism evidence="8 9">
    <name type="scientific">Luteolibacter luteus</name>
    <dbReference type="NCBI Taxonomy" id="2728835"/>
    <lineage>
        <taxon>Bacteria</taxon>
        <taxon>Pseudomonadati</taxon>
        <taxon>Verrucomicrobiota</taxon>
        <taxon>Verrucomicrobiia</taxon>
        <taxon>Verrucomicrobiales</taxon>
        <taxon>Verrucomicrobiaceae</taxon>
        <taxon>Luteolibacter</taxon>
    </lineage>
</organism>
<evidence type="ECO:0000256" key="4">
    <source>
        <dbReference type="ARBA" id="ARBA00022692"/>
    </source>
</evidence>
<feature type="transmembrane region" description="Helical" evidence="7">
    <location>
        <begin position="48"/>
        <end position="73"/>
    </location>
</feature>
<dbReference type="InterPro" id="IPR007498">
    <property type="entry name" value="PqiA-like"/>
</dbReference>
<keyword evidence="5 7" id="KW-1133">Transmembrane helix</keyword>
<feature type="transmembrane region" description="Helical" evidence="7">
    <location>
        <begin position="93"/>
        <end position="120"/>
    </location>
</feature>